<sequence>MEYLSEKGGKTKLYFIITINILILGFMIISFVLDEKYPQAILFGLVFISLFLVGKYVTKIQKIQTIFFDEEKYYINSKSTWHLKSDLIKIENNFLSASYIEFKGGIRYYFLGKPPWKKLGFFTPSDLID</sequence>
<comment type="caution">
    <text evidence="2">The sequence shown here is derived from an EMBL/GenBank/DDBJ whole genome shotgun (WGS) entry which is preliminary data.</text>
</comment>
<accession>A0A4S3M0C8</accession>
<dbReference type="AlphaFoldDB" id="A0A4S3M0C8"/>
<gene>
    <name evidence="2" type="ORF">E7Z59_07055</name>
</gene>
<feature type="transmembrane region" description="Helical" evidence="1">
    <location>
        <begin position="12"/>
        <end position="33"/>
    </location>
</feature>
<reference evidence="2 3" key="1">
    <citation type="submission" date="2019-04" db="EMBL/GenBank/DDBJ databases">
        <title>Draft genome sequence of Robertkochia marina CC-AMO-30D.</title>
        <authorList>
            <person name="Hameed A."/>
            <person name="Lin S.-Y."/>
            <person name="Shahina M."/>
            <person name="Lai W.-A."/>
            <person name="Young C.-C."/>
        </authorList>
    </citation>
    <scope>NUCLEOTIDE SEQUENCE [LARGE SCALE GENOMIC DNA]</scope>
    <source>
        <strain evidence="2 3">CC-AMO-30D</strain>
    </source>
</reference>
<evidence type="ECO:0000313" key="2">
    <source>
        <dbReference type="EMBL" id="THD67413.1"/>
    </source>
</evidence>
<feature type="transmembrane region" description="Helical" evidence="1">
    <location>
        <begin position="39"/>
        <end position="58"/>
    </location>
</feature>
<name>A0A4S3M0C8_9FLAO</name>
<protein>
    <submittedName>
        <fullName evidence="2">Uncharacterized protein</fullName>
    </submittedName>
</protein>
<dbReference type="Proteomes" id="UP000305939">
    <property type="component" value="Unassembled WGS sequence"/>
</dbReference>
<evidence type="ECO:0000313" key="3">
    <source>
        <dbReference type="Proteomes" id="UP000305939"/>
    </source>
</evidence>
<keyword evidence="1" id="KW-1133">Transmembrane helix</keyword>
<proteinExistence type="predicted"/>
<dbReference type="EMBL" id="SSMC01000002">
    <property type="protein sequence ID" value="THD67413.1"/>
    <property type="molecule type" value="Genomic_DNA"/>
</dbReference>
<keyword evidence="1" id="KW-0812">Transmembrane</keyword>
<evidence type="ECO:0000256" key="1">
    <source>
        <dbReference type="SAM" id="Phobius"/>
    </source>
</evidence>
<keyword evidence="3" id="KW-1185">Reference proteome</keyword>
<dbReference type="RefSeq" id="WP_136335619.1">
    <property type="nucleotide sequence ID" value="NZ_QXMP01000031.1"/>
</dbReference>
<keyword evidence="1" id="KW-0472">Membrane</keyword>
<organism evidence="2 3">
    <name type="scientific">Robertkochia marina</name>
    <dbReference type="NCBI Taxonomy" id="1227945"/>
    <lineage>
        <taxon>Bacteria</taxon>
        <taxon>Pseudomonadati</taxon>
        <taxon>Bacteroidota</taxon>
        <taxon>Flavobacteriia</taxon>
        <taxon>Flavobacteriales</taxon>
        <taxon>Flavobacteriaceae</taxon>
        <taxon>Robertkochia</taxon>
    </lineage>
</organism>